<evidence type="ECO:0000313" key="3">
    <source>
        <dbReference type="Proteomes" id="UP000070633"/>
    </source>
</evidence>
<feature type="compositionally biased region" description="Basic and acidic residues" evidence="1">
    <location>
        <begin position="144"/>
        <end position="165"/>
    </location>
</feature>
<accession>A0ABR5TJV5</accession>
<organism evidence="2 3">
    <name type="scientific">candidate division MSBL1 archaeon SCGC-AAA382M17</name>
    <dbReference type="NCBI Taxonomy" id="1698284"/>
    <lineage>
        <taxon>Archaea</taxon>
        <taxon>Methanobacteriati</taxon>
        <taxon>Methanobacteriota</taxon>
        <taxon>candidate division MSBL1</taxon>
    </lineage>
</organism>
<dbReference type="EMBL" id="LHYI01000009">
    <property type="protein sequence ID" value="KXB08670.1"/>
    <property type="molecule type" value="Genomic_DNA"/>
</dbReference>
<gene>
    <name evidence="2" type="ORF">AKJ55_00595</name>
</gene>
<comment type="caution">
    <text evidence="2">The sequence shown here is derived from an EMBL/GenBank/DDBJ whole genome shotgun (WGS) entry which is preliminary data.</text>
</comment>
<sequence length="215" mass="24019">MRQDEKARFCCGGGRRKQVQAATPLLSAESGGGTPLHPRPRRVDQQPAEKAESVEAGKKNRKPHSVRRNVSFRESFRRSLRGLRHRDRRPSPFRGEDIPLQPGAHGDPGRVRHRAPRRNEGLEKRPVRGRGQGPDGLLRQGGKTSERSQEGAKERAPEHAERENAHAPPADQDQNRRDEDEGEPTEPGQAKLLHRKAGEQKERSQCACGGFRTGL</sequence>
<evidence type="ECO:0000313" key="2">
    <source>
        <dbReference type="EMBL" id="KXB08670.1"/>
    </source>
</evidence>
<protein>
    <submittedName>
        <fullName evidence="2">Uncharacterized protein</fullName>
    </submittedName>
</protein>
<evidence type="ECO:0000256" key="1">
    <source>
        <dbReference type="SAM" id="MobiDB-lite"/>
    </source>
</evidence>
<keyword evidence="3" id="KW-1185">Reference proteome</keyword>
<dbReference type="Proteomes" id="UP000070633">
    <property type="component" value="Unassembled WGS sequence"/>
</dbReference>
<feature type="compositionally biased region" description="Basic and acidic residues" evidence="1">
    <location>
        <begin position="41"/>
        <end position="58"/>
    </location>
</feature>
<name>A0ABR5TJV5_9EURY</name>
<feature type="compositionally biased region" description="Basic and acidic residues" evidence="1">
    <location>
        <begin position="117"/>
        <end position="126"/>
    </location>
</feature>
<feature type="region of interest" description="Disordered" evidence="1">
    <location>
        <begin position="1"/>
        <end position="215"/>
    </location>
</feature>
<feature type="compositionally biased region" description="Basic residues" evidence="1">
    <location>
        <begin position="78"/>
        <end position="88"/>
    </location>
</feature>
<reference evidence="2 3" key="1">
    <citation type="journal article" date="2016" name="Sci. Rep.">
        <title>Metabolic traits of an uncultured archaeal lineage -MSBL1- from brine pools of the Red Sea.</title>
        <authorList>
            <person name="Mwirichia R."/>
            <person name="Alam I."/>
            <person name="Rashid M."/>
            <person name="Vinu M."/>
            <person name="Ba-Alawi W."/>
            <person name="Anthony Kamau A."/>
            <person name="Kamanda Ngugi D."/>
            <person name="Goker M."/>
            <person name="Klenk H.P."/>
            <person name="Bajic V."/>
            <person name="Stingl U."/>
        </authorList>
    </citation>
    <scope>NUCLEOTIDE SEQUENCE [LARGE SCALE GENOMIC DNA]</scope>
    <source>
        <strain evidence="2">SCGC-AAA382M17</strain>
    </source>
</reference>
<proteinExistence type="predicted"/>